<dbReference type="PANTHER" id="PTHR43537">
    <property type="entry name" value="TRANSCRIPTIONAL REGULATOR, GNTR FAMILY"/>
    <property type="match status" value="1"/>
</dbReference>
<dbReference type="STRING" id="762211.BSTEL_0988"/>
<dbReference type="Pfam" id="PF07729">
    <property type="entry name" value="FCD"/>
    <property type="match status" value="1"/>
</dbReference>
<evidence type="ECO:0000313" key="6">
    <source>
        <dbReference type="EMBL" id="KFJ01402.1"/>
    </source>
</evidence>
<dbReference type="InterPro" id="IPR036390">
    <property type="entry name" value="WH_DNA-bd_sf"/>
</dbReference>
<organism evidence="6 7">
    <name type="scientific">Bifidobacterium stellenboschense</name>
    <dbReference type="NCBI Taxonomy" id="762211"/>
    <lineage>
        <taxon>Bacteria</taxon>
        <taxon>Bacillati</taxon>
        <taxon>Actinomycetota</taxon>
        <taxon>Actinomycetes</taxon>
        <taxon>Bifidobacteriales</taxon>
        <taxon>Bifidobacteriaceae</taxon>
        <taxon>Bifidobacterium</taxon>
    </lineage>
</organism>
<dbReference type="PROSITE" id="PS50949">
    <property type="entry name" value="HTH_GNTR"/>
    <property type="match status" value="1"/>
</dbReference>
<dbReference type="Gene3D" id="1.20.120.530">
    <property type="entry name" value="GntR ligand-binding domain-like"/>
    <property type="match status" value="1"/>
</dbReference>
<evidence type="ECO:0000256" key="3">
    <source>
        <dbReference type="ARBA" id="ARBA00023163"/>
    </source>
</evidence>
<dbReference type="Pfam" id="PF00392">
    <property type="entry name" value="GntR"/>
    <property type="match status" value="1"/>
</dbReference>
<evidence type="ECO:0000259" key="5">
    <source>
        <dbReference type="PROSITE" id="PS50949"/>
    </source>
</evidence>
<gene>
    <name evidence="6" type="ORF">BSTEL_0988</name>
</gene>
<dbReference type="GO" id="GO:0003700">
    <property type="term" value="F:DNA-binding transcription factor activity"/>
    <property type="evidence" value="ECO:0007669"/>
    <property type="project" value="InterPro"/>
</dbReference>
<keyword evidence="3" id="KW-0804">Transcription</keyword>
<protein>
    <submittedName>
        <fullName evidence="6">Transcriptional regulator</fullName>
    </submittedName>
</protein>
<keyword evidence="7" id="KW-1185">Reference proteome</keyword>
<accession>A0A087E0V1</accession>
<evidence type="ECO:0000256" key="1">
    <source>
        <dbReference type="ARBA" id="ARBA00023015"/>
    </source>
</evidence>
<keyword evidence="1" id="KW-0805">Transcription regulation</keyword>
<dbReference type="GO" id="GO:0003677">
    <property type="term" value="F:DNA binding"/>
    <property type="evidence" value="ECO:0007669"/>
    <property type="project" value="UniProtKB-KW"/>
</dbReference>
<proteinExistence type="predicted"/>
<dbReference type="eggNOG" id="COG2186">
    <property type="taxonomic scope" value="Bacteria"/>
</dbReference>
<dbReference type="SMART" id="SM00895">
    <property type="entry name" value="FCD"/>
    <property type="match status" value="1"/>
</dbReference>
<keyword evidence="2" id="KW-0238">DNA-binding</keyword>
<dbReference type="InterPro" id="IPR011711">
    <property type="entry name" value="GntR_C"/>
</dbReference>
<dbReference type="Gene3D" id="1.10.10.10">
    <property type="entry name" value="Winged helix-like DNA-binding domain superfamily/Winged helix DNA-binding domain"/>
    <property type="match status" value="1"/>
</dbReference>
<dbReference type="Proteomes" id="UP000029004">
    <property type="component" value="Unassembled WGS sequence"/>
</dbReference>
<evidence type="ECO:0000256" key="2">
    <source>
        <dbReference type="ARBA" id="ARBA00023125"/>
    </source>
</evidence>
<dbReference type="SUPFAM" id="SSF48008">
    <property type="entry name" value="GntR ligand-binding domain-like"/>
    <property type="match status" value="1"/>
</dbReference>
<comment type="caution">
    <text evidence="6">The sequence shown here is derived from an EMBL/GenBank/DDBJ whole genome shotgun (WGS) entry which is preliminary data.</text>
</comment>
<feature type="region of interest" description="Disordered" evidence="4">
    <location>
        <begin position="1"/>
        <end position="25"/>
    </location>
</feature>
<sequence>MSDSTPVSAAGTTTSNDRGTTDAPALNLTLGTPSELLHQAITDELAVDILEGRWNPGEPLTLEAIQDRFSTSRTVAREVAKYLESMNAVTVRRRVGLVPRPVAEWAALNTQVIRWKLMSTRRKEQLRALTELRLAIEPAAAAAAARNAAMEAKAMFPVMAGELRKLGETGDLADFHDLDVRFHSALLLNSGNELFAGMADIIGIVLKGRVELHMYPQRPEPAALDAHDAVAEAVWRGEPDRAREAMHAIVDEVAEALDLT</sequence>
<reference evidence="6 7" key="1">
    <citation type="submission" date="2014-03" db="EMBL/GenBank/DDBJ databases">
        <title>Genomics of Bifidobacteria.</title>
        <authorList>
            <person name="Ventura M."/>
            <person name="Milani C."/>
            <person name="Lugli G.A."/>
        </authorList>
    </citation>
    <scope>NUCLEOTIDE SEQUENCE [LARGE SCALE GENOMIC DNA]</scope>
    <source>
        <strain evidence="6 7">DSM 23968</strain>
    </source>
</reference>
<dbReference type="EMBL" id="JGZP01000001">
    <property type="protein sequence ID" value="KFJ01402.1"/>
    <property type="molecule type" value="Genomic_DNA"/>
</dbReference>
<evidence type="ECO:0000313" key="7">
    <source>
        <dbReference type="Proteomes" id="UP000029004"/>
    </source>
</evidence>
<dbReference type="InterPro" id="IPR000524">
    <property type="entry name" value="Tscrpt_reg_HTH_GntR"/>
</dbReference>
<evidence type="ECO:0000256" key="4">
    <source>
        <dbReference type="SAM" id="MobiDB-lite"/>
    </source>
</evidence>
<feature type="compositionally biased region" description="Polar residues" evidence="4">
    <location>
        <begin position="1"/>
        <end position="18"/>
    </location>
</feature>
<dbReference type="InterPro" id="IPR008920">
    <property type="entry name" value="TF_FadR/GntR_C"/>
</dbReference>
<feature type="domain" description="HTH gntR-type" evidence="5">
    <location>
        <begin position="35"/>
        <end position="102"/>
    </location>
</feature>
<dbReference type="AlphaFoldDB" id="A0A087E0V1"/>
<name>A0A087E0V1_9BIFI</name>
<dbReference type="SMART" id="SM00345">
    <property type="entry name" value="HTH_GNTR"/>
    <property type="match status" value="1"/>
</dbReference>
<dbReference type="PANTHER" id="PTHR43537:SF44">
    <property type="entry name" value="GNTR FAMILY REGULATORY PROTEIN"/>
    <property type="match status" value="1"/>
</dbReference>
<dbReference type="InterPro" id="IPR036388">
    <property type="entry name" value="WH-like_DNA-bd_sf"/>
</dbReference>
<dbReference type="SUPFAM" id="SSF46785">
    <property type="entry name" value="Winged helix' DNA-binding domain"/>
    <property type="match status" value="1"/>
</dbReference>